<dbReference type="RefSeq" id="WP_132030592.1">
    <property type="nucleotide sequence ID" value="NZ_SMAI01000003.1"/>
</dbReference>
<keyword evidence="2" id="KW-1185">Reference proteome</keyword>
<protein>
    <submittedName>
        <fullName evidence="1">Methyltransferase family protein</fullName>
    </submittedName>
</protein>
<evidence type="ECO:0000313" key="1">
    <source>
        <dbReference type="EMBL" id="TCT06068.1"/>
    </source>
</evidence>
<dbReference type="GO" id="GO:0032259">
    <property type="term" value="P:methylation"/>
    <property type="evidence" value="ECO:0007669"/>
    <property type="project" value="UniProtKB-KW"/>
</dbReference>
<dbReference type="SUPFAM" id="SSF53335">
    <property type="entry name" value="S-adenosyl-L-methionine-dependent methyltransferases"/>
    <property type="match status" value="1"/>
</dbReference>
<dbReference type="AlphaFoldDB" id="A0A4V2UY56"/>
<dbReference type="InterPro" id="IPR029063">
    <property type="entry name" value="SAM-dependent_MTases_sf"/>
</dbReference>
<accession>A0A4V2UY56</accession>
<keyword evidence="1" id="KW-0808">Transferase</keyword>
<dbReference type="Proteomes" id="UP000294664">
    <property type="component" value="Unassembled WGS sequence"/>
</dbReference>
<sequence>MQDDRLETYVRRGRTRVAGWLSRCDAEMFRVLLTCQSAAGLAGSVVEIGVHQGKSFILLALANAGQDCYAIDVFDAQHLNLDASGAGDKARFLANLARFGLDPGAIAIDARPSQAVTAEDIRARVGAARFFHVDGAHHVDAVLHDLALAEASLGDGGILAVDDVFRPEWPDVSLGLFSHIARGETRLVPFAIGFNKTFLCRAAHADRYRAALRESALLRLYFTKSYRVAREEILVFQAYPLPEWRLRTRAAFYLKLYHPDLALILQQWRILR</sequence>
<organism evidence="1 2">
    <name type="scientific">Aquabacter spiritensis</name>
    <dbReference type="NCBI Taxonomy" id="933073"/>
    <lineage>
        <taxon>Bacteria</taxon>
        <taxon>Pseudomonadati</taxon>
        <taxon>Pseudomonadota</taxon>
        <taxon>Alphaproteobacteria</taxon>
        <taxon>Hyphomicrobiales</taxon>
        <taxon>Xanthobacteraceae</taxon>
        <taxon>Aquabacter</taxon>
    </lineage>
</organism>
<dbReference type="OrthoDB" id="7192174at2"/>
<name>A0A4V2UY56_9HYPH</name>
<keyword evidence="1" id="KW-0489">Methyltransferase</keyword>
<gene>
    <name evidence="1" type="ORF">EDC64_103172</name>
</gene>
<reference evidence="1 2" key="1">
    <citation type="submission" date="2019-03" db="EMBL/GenBank/DDBJ databases">
        <title>Genomic Encyclopedia of Type Strains, Phase IV (KMG-IV): sequencing the most valuable type-strain genomes for metagenomic binning, comparative biology and taxonomic classification.</title>
        <authorList>
            <person name="Goeker M."/>
        </authorList>
    </citation>
    <scope>NUCLEOTIDE SEQUENCE [LARGE SCALE GENOMIC DNA]</scope>
    <source>
        <strain evidence="1 2">DSM 9035</strain>
    </source>
</reference>
<dbReference type="Pfam" id="PF13578">
    <property type="entry name" value="Methyltransf_24"/>
    <property type="match status" value="1"/>
</dbReference>
<proteinExistence type="predicted"/>
<dbReference type="Gene3D" id="3.40.50.150">
    <property type="entry name" value="Vaccinia Virus protein VP39"/>
    <property type="match status" value="1"/>
</dbReference>
<dbReference type="GO" id="GO:0008168">
    <property type="term" value="F:methyltransferase activity"/>
    <property type="evidence" value="ECO:0007669"/>
    <property type="project" value="UniProtKB-KW"/>
</dbReference>
<evidence type="ECO:0000313" key="2">
    <source>
        <dbReference type="Proteomes" id="UP000294664"/>
    </source>
</evidence>
<dbReference type="EMBL" id="SMAI01000003">
    <property type="protein sequence ID" value="TCT06068.1"/>
    <property type="molecule type" value="Genomic_DNA"/>
</dbReference>
<comment type="caution">
    <text evidence="1">The sequence shown here is derived from an EMBL/GenBank/DDBJ whole genome shotgun (WGS) entry which is preliminary data.</text>
</comment>